<feature type="compositionally biased region" description="Low complexity" evidence="1">
    <location>
        <begin position="193"/>
        <end position="206"/>
    </location>
</feature>
<dbReference type="EMBL" id="UWPJ01000034">
    <property type="protein sequence ID" value="VCU71972.1"/>
    <property type="molecule type" value="Genomic_DNA"/>
</dbReference>
<keyword evidence="3" id="KW-1185">Reference proteome</keyword>
<feature type="region of interest" description="Disordered" evidence="1">
    <location>
        <begin position="155"/>
        <end position="264"/>
    </location>
</feature>
<sequence length="324" mass="33814">MARGGLSLFPEPTFPGRRRSRPGSPLVCIQPPALHSRYRLRAVAAAAARQSADGRAHRSQLCGAAQRVAHARALHAGHGHAGIDVAVAGRGQPPMGHDRLPSPAAPARAVCRQDAMQSAGADRLVADRSPAGAGRGRAPAKAAAIARCAAGCHGRARQSGQWPGQRSRAAAGFRTGQRGGGRPGGRLRHHRPGAAYGRRAGTAGAPGRRGRPGRLPHPQPRPALAGIRRCPQQRQRPARGADFRAPSQLHHVVPARTGTQHPMGGRPALFNLGRAAQRRASQLRGLAGSRPRAIHAVGALGTGQRRGTAHRHRQRGPAQGRGAG</sequence>
<organism evidence="2 3">
    <name type="scientific">Pigmentiphaga humi</name>
    <dbReference type="NCBI Taxonomy" id="2478468"/>
    <lineage>
        <taxon>Bacteria</taxon>
        <taxon>Pseudomonadati</taxon>
        <taxon>Pseudomonadota</taxon>
        <taxon>Betaproteobacteria</taxon>
        <taxon>Burkholderiales</taxon>
        <taxon>Alcaligenaceae</taxon>
        <taxon>Pigmentiphaga</taxon>
    </lineage>
</organism>
<feature type="region of interest" description="Disordered" evidence="1">
    <location>
        <begin position="298"/>
        <end position="324"/>
    </location>
</feature>
<name>A0A3P4B7D4_9BURK</name>
<evidence type="ECO:0000313" key="2">
    <source>
        <dbReference type="EMBL" id="VCU71972.1"/>
    </source>
</evidence>
<evidence type="ECO:0000256" key="1">
    <source>
        <dbReference type="SAM" id="MobiDB-lite"/>
    </source>
</evidence>
<dbReference type="Proteomes" id="UP000277294">
    <property type="component" value="Unassembled WGS sequence"/>
</dbReference>
<feature type="region of interest" description="Disordered" evidence="1">
    <location>
        <begin position="1"/>
        <end position="25"/>
    </location>
</feature>
<accession>A0A3P4B7D4</accession>
<dbReference type="AlphaFoldDB" id="A0A3P4B7D4"/>
<evidence type="ECO:0000313" key="3">
    <source>
        <dbReference type="Proteomes" id="UP000277294"/>
    </source>
</evidence>
<proteinExistence type="predicted"/>
<gene>
    <name evidence="2" type="ORF">PIGHUM_04064</name>
</gene>
<protein>
    <submittedName>
        <fullName evidence="2">Uncharacterized protein</fullName>
    </submittedName>
</protein>
<reference evidence="2 3" key="1">
    <citation type="submission" date="2018-10" db="EMBL/GenBank/DDBJ databases">
        <authorList>
            <person name="Criscuolo A."/>
        </authorList>
    </citation>
    <scope>NUCLEOTIDE SEQUENCE [LARGE SCALE GENOMIC DNA]</scope>
    <source>
        <strain evidence="2">DnA1</strain>
    </source>
</reference>